<feature type="transmembrane region" description="Helical" evidence="7">
    <location>
        <begin position="12"/>
        <end position="30"/>
    </location>
</feature>
<dbReference type="PANTHER" id="PTHR40074:SF2">
    <property type="entry name" value="O-ACETYLTRANSFERASE WECH"/>
    <property type="match status" value="1"/>
</dbReference>
<dbReference type="Pfam" id="PF01757">
    <property type="entry name" value="Acyl_transf_3"/>
    <property type="match status" value="1"/>
</dbReference>
<evidence type="ECO:0000259" key="8">
    <source>
        <dbReference type="Pfam" id="PF01757"/>
    </source>
</evidence>
<gene>
    <name evidence="9" type="ORF">OCV77_00955</name>
</gene>
<keyword evidence="10" id="KW-1185">Reference proteome</keyword>
<dbReference type="EMBL" id="JAOQKJ010000001">
    <property type="protein sequence ID" value="MCU6743085.1"/>
    <property type="molecule type" value="Genomic_DNA"/>
</dbReference>
<feature type="transmembrane region" description="Helical" evidence="7">
    <location>
        <begin position="301"/>
        <end position="320"/>
    </location>
</feature>
<keyword evidence="9" id="KW-0808">Transferase</keyword>
<proteinExistence type="inferred from homology"/>
<keyword evidence="3" id="KW-1003">Cell membrane</keyword>
<dbReference type="Proteomes" id="UP001652432">
    <property type="component" value="Unassembled WGS sequence"/>
</dbReference>
<evidence type="ECO:0000256" key="5">
    <source>
        <dbReference type="ARBA" id="ARBA00022989"/>
    </source>
</evidence>
<organism evidence="9 10">
    <name type="scientific">Suilimivivens aceti</name>
    <dbReference type="NCBI Taxonomy" id="2981774"/>
    <lineage>
        <taxon>Bacteria</taxon>
        <taxon>Bacillati</taxon>
        <taxon>Bacillota</taxon>
        <taxon>Clostridia</taxon>
        <taxon>Lachnospirales</taxon>
        <taxon>Lachnospiraceae</taxon>
        <taxon>Suilimivivens</taxon>
    </lineage>
</organism>
<feature type="transmembrane region" description="Helical" evidence="7">
    <location>
        <begin position="205"/>
        <end position="224"/>
    </location>
</feature>
<evidence type="ECO:0000313" key="10">
    <source>
        <dbReference type="Proteomes" id="UP001652432"/>
    </source>
</evidence>
<keyword evidence="9" id="KW-0012">Acyltransferase</keyword>
<dbReference type="RefSeq" id="WP_262572480.1">
    <property type="nucleotide sequence ID" value="NZ_JAOQKJ010000001.1"/>
</dbReference>
<evidence type="ECO:0000256" key="1">
    <source>
        <dbReference type="ARBA" id="ARBA00004651"/>
    </source>
</evidence>
<feature type="transmembrane region" description="Helical" evidence="7">
    <location>
        <begin position="230"/>
        <end position="249"/>
    </location>
</feature>
<feature type="transmembrane region" description="Helical" evidence="7">
    <location>
        <begin position="270"/>
        <end position="289"/>
    </location>
</feature>
<evidence type="ECO:0000256" key="3">
    <source>
        <dbReference type="ARBA" id="ARBA00022475"/>
    </source>
</evidence>
<reference evidence="9 10" key="1">
    <citation type="journal article" date="2021" name="ISME Commun">
        <title>Automated analysis of genomic sequences facilitates high-throughput and comprehensive description of bacteria.</title>
        <authorList>
            <person name="Hitch T.C.A."/>
        </authorList>
    </citation>
    <scope>NUCLEOTIDE SEQUENCE [LARGE SCALE GENOMIC DNA]</scope>
    <source>
        <strain evidence="9 10">Sanger_18</strain>
    </source>
</reference>
<dbReference type="PANTHER" id="PTHR40074">
    <property type="entry name" value="O-ACETYLTRANSFERASE WECH"/>
    <property type="match status" value="1"/>
</dbReference>
<evidence type="ECO:0000256" key="6">
    <source>
        <dbReference type="ARBA" id="ARBA00023136"/>
    </source>
</evidence>
<evidence type="ECO:0000256" key="7">
    <source>
        <dbReference type="SAM" id="Phobius"/>
    </source>
</evidence>
<comment type="subcellular location">
    <subcellularLocation>
        <location evidence="1">Cell membrane</location>
        <topology evidence="1">Multi-pass membrane protein</topology>
    </subcellularLocation>
</comment>
<sequence>MISKEGTTRETWIDATRGIACILVLLGHLLQGLEKSQIIQDAGMYSWFEYTIYFFHVPVFFICSGYLYQKKRRVSTWKARGINILEKAVNLGIPYMVFSVITYMMKLLFNNSVNETQDGGIFRVLFTDPLSPYWYLYILFFLFVCYPTLNEKRQVVITGIIVVILFMFQRNEYVLQIFPVQGILRWGIWFYAGMVIAWSKRKIRFRRITFLLSLSLVPVSFIGFGRELSVIRWILYSMVMGVLGCLLVFQTGCFLTDRISDRLIALCGKYTMPVFLMHTICAAGFRSILLKMGIRNSVIHIAGGIVISIAGSCVIAKLLGKSKYLRWMLYPDFRWKR</sequence>
<feature type="domain" description="Acyltransferase 3" evidence="8">
    <location>
        <begin position="11"/>
        <end position="316"/>
    </location>
</feature>
<feature type="transmembrane region" description="Helical" evidence="7">
    <location>
        <begin position="177"/>
        <end position="198"/>
    </location>
</feature>
<comment type="similarity">
    <text evidence="2">Belongs to the acyltransferase 3 family.</text>
</comment>
<evidence type="ECO:0000313" key="9">
    <source>
        <dbReference type="EMBL" id="MCU6743085.1"/>
    </source>
</evidence>
<keyword evidence="6 7" id="KW-0472">Membrane</keyword>
<evidence type="ECO:0000256" key="2">
    <source>
        <dbReference type="ARBA" id="ARBA00007400"/>
    </source>
</evidence>
<accession>A0ABT2SYK6</accession>
<feature type="transmembrane region" description="Helical" evidence="7">
    <location>
        <begin position="50"/>
        <end position="68"/>
    </location>
</feature>
<dbReference type="InterPro" id="IPR002656">
    <property type="entry name" value="Acyl_transf_3_dom"/>
</dbReference>
<comment type="caution">
    <text evidence="9">The sequence shown here is derived from an EMBL/GenBank/DDBJ whole genome shotgun (WGS) entry which is preliminary data.</text>
</comment>
<feature type="transmembrane region" description="Helical" evidence="7">
    <location>
        <begin position="88"/>
        <end position="109"/>
    </location>
</feature>
<dbReference type="GO" id="GO:0016746">
    <property type="term" value="F:acyltransferase activity"/>
    <property type="evidence" value="ECO:0007669"/>
    <property type="project" value="UniProtKB-KW"/>
</dbReference>
<feature type="transmembrane region" description="Helical" evidence="7">
    <location>
        <begin position="154"/>
        <end position="171"/>
    </location>
</feature>
<keyword evidence="4 7" id="KW-0812">Transmembrane</keyword>
<evidence type="ECO:0000256" key="4">
    <source>
        <dbReference type="ARBA" id="ARBA00022692"/>
    </source>
</evidence>
<protein>
    <submittedName>
        <fullName evidence="9">Acyltransferase</fullName>
    </submittedName>
</protein>
<feature type="transmembrane region" description="Helical" evidence="7">
    <location>
        <begin position="132"/>
        <end position="149"/>
    </location>
</feature>
<keyword evidence="5 7" id="KW-1133">Transmembrane helix</keyword>
<name>A0ABT2SYK6_9FIRM</name>